<accession>A0A8T3ANB2</accession>
<evidence type="ECO:0000313" key="1">
    <source>
        <dbReference type="EMBL" id="KAI0497514.1"/>
    </source>
</evidence>
<keyword evidence="2" id="KW-1185">Reference proteome</keyword>
<dbReference type="Proteomes" id="UP000829196">
    <property type="component" value="Unassembled WGS sequence"/>
</dbReference>
<comment type="caution">
    <text evidence="1">The sequence shown here is derived from an EMBL/GenBank/DDBJ whole genome shotgun (WGS) entry which is preliminary data.</text>
</comment>
<protein>
    <submittedName>
        <fullName evidence="1">Uncharacterized protein</fullName>
    </submittedName>
</protein>
<organism evidence="1 2">
    <name type="scientific">Dendrobium nobile</name>
    <name type="common">Orchid</name>
    <dbReference type="NCBI Taxonomy" id="94219"/>
    <lineage>
        <taxon>Eukaryota</taxon>
        <taxon>Viridiplantae</taxon>
        <taxon>Streptophyta</taxon>
        <taxon>Embryophyta</taxon>
        <taxon>Tracheophyta</taxon>
        <taxon>Spermatophyta</taxon>
        <taxon>Magnoliopsida</taxon>
        <taxon>Liliopsida</taxon>
        <taxon>Asparagales</taxon>
        <taxon>Orchidaceae</taxon>
        <taxon>Epidendroideae</taxon>
        <taxon>Malaxideae</taxon>
        <taxon>Dendrobiinae</taxon>
        <taxon>Dendrobium</taxon>
    </lineage>
</organism>
<reference evidence="1" key="1">
    <citation type="journal article" date="2022" name="Front. Genet.">
        <title>Chromosome-Scale Assembly of the Dendrobium nobile Genome Provides Insights Into the Molecular Mechanism of the Biosynthesis of the Medicinal Active Ingredient of Dendrobium.</title>
        <authorList>
            <person name="Xu Q."/>
            <person name="Niu S.-C."/>
            <person name="Li K.-L."/>
            <person name="Zheng P.-J."/>
            <person name="Zhang X.-J."/>
            <person name="Jia Y."/>
            <person name="Liu Y."/>
            <person name="Niu Y.-X."/>
            <person name="Yu L.-H."/>
            <person name="Chen D.-F."/>
            <person name="Zhang G.-Q."/>
        </authorList>
    </citation>
    <scope>NUCLEOTIDE SEQUENCE</scope>
    <source>
        <tissue evidence="1">Leaf</tissue>
    </source>
</reference>
<dbReference type="AlphaFoldDB" id="A0A8T3ANB2"/>
<evidence type="ECO:0000313" key="2">
    <source>
        <dbReference type="Proteomes" id="UP000829196"/>
    </source>
</evidence>
<dbReference type="EMBL" id="JAGYWB010000015">
    <property type="protein sequence ID" value="KAI0497514.1"/>
    <property type="molecule type" value="Genomic_DNA"/>
</dbReference>
<gene>
    <name evidence="1" type="ORF">KFK09_020745</name>
</gene>
<proteinExistence type="predicted"/>
<sequence length="51" mass="5847">MSSSLLEEVGQELPIHIITQCQLLPTLLTYSSACCHHYYYFSCFHPTKQLA</sequence>
<name>A0A8T3ANB2_DENNO</name>